<dbReference type="AlphaFoldDB" id="G7VEQ0"/>
<dbReference type="GeneID" id="11595700"/>
<sequence length="78" mass="8772">MIVKVVRVRDVAIIDMELEPCADVFTFRIEGREIHLCGKTVVLPEPLEEFRKGLLVLVKTPFFVECEGGNCVAARVNL</sequence>
<dbReference type="Proteomes" id="UP000005867">
    <property type="component" value="Chromosome"/>
</dbReference>
<protein>
    <submittedName>
        <fullName evidence="1">Uncharacterized protein</fullName>
    </submittedName>
</protein>
<keyword evidence="2" id="KW-1185">Reference proteome</keyword>
<gene>
    <name evidence="1" type="ORF">P186_1441</name>
</gene>
<reference evidence="1 2" key="1">
    <citation type="journal article" date="2012" name="J. Bacteriol.">
        <title>Complete genome sequence of strain 1860, a crenarchaeon of the genus pyrobaculum able to grow with various electron acceptors.</title>
        <authorList>
            <person name="Mardanov A.V."/>
            <person name="Gumerov V.M."/>
            <person name="Slobodkina G.B."/>
            <person name="Beletsky A.V."/>
            <person name="Bonch-Osmolovskaya E.A."/>
            <person name="Ravin N.V."/>
            <person name="Skryabin K.G."/>
        </authorList>
    </citation>
    <scope>NUCLEOTIDE SEQUENCE [LARGE SCALE GENOMIC DNA]</scope>
    <source>
        <strain evidence="1 2">1860</strain>
    </source>
</reference>
<organism evidence="1 2">
    <name type="scientific">Pyrobaculum ferrireducens</name>
    <dbReference type="NCBI Taxonomy" id="1104324"/>
    <lineage>
        <taxon>Archaea</taxon>
        <taxon>Thermoproteota</taxon>
        <taxon>Thermoprotei</taxon>
        <taxon>Thermoproteales</taxon>
        <taxon>Thermoproteaceae</taxon>
        <taxon>Pyrobaculum</taxon>
    </lineage>
</organism>
<dbReference type="KEGG" id="pyr:P186_1441"/>
<evidence type="ECO:0000313" key="2">
    <source>
        <dbReference type="Proteomes" id="UP000005867"/>
    </source>
</evidence>
<dbReference type="HOGENOM" id="CLU_2613772_0_0_2"/>
<dbReference type="RefSeq" id="WP_014288692.1">
    <property type="nucleotide sequence ID" value="NC_016645.1"/>
</dbReference>
<dbReference type="STRING" id="1104324.P186_1441"/>
<dbReference type="OrthoDB" id="27956at2157"/>
<dbReference type="BioCyc" id="PSP1104324:GJSN-1416-MONOMER"/>
<name>G7VEQ0_9CREN</name>
<dbReference type="EMBL" id="CP003098">
    <property type="protein sequence ID" value="AET32866.1"/>
    <property type="molecule type" value="Genomic_DNA"/>
</dbReference>
<accession>G7VEQ0</accession>
<dbReference type="eggNOG" id="arCOG05662">
    <property type="taxonomic scope" value="Archaea"/>
</dbReference>
<evidence type="ECO:0000313" key="1">
    <source>
        <dbReference type="EMBL" id="AET32866.1"/>
    </source>
</evidence>
<proteinExistence type="predicted"/>